<comment type="caution">
    <text evidence="1">The sequence shown here is derived from an EMBL/GenBank/DDBJ whole genome shotgun (WGS) entry which is preliminary data.</text>
</comment>
<proteinExistence type="predicted"/>
<dbReference type="Proteomes" id="UP000814176">
    <property type="component" value="Unassembled WGS sequence"/>
</dbReference>
<dbReference type="GeneID" id="71997757"/>
<name>A0ABQ8KTZ8_9APHY</name>
<dbReference type="EMBL" id="JADCUA010000002">
    <property type="protein sequence ID" value="KAH9842557.1"/>
    <property type="molecule type" value="Genomic_DNA"/>
</dbReference>
<accession>A0ABQ8KTZ8</accession>
<evidence type="ECO:0000313" key="1">
    <source>
        <dbReference type="EMBL" id="KAH9842557.1"/>
    </source>
</evidence>
<reference evidence="1 2" key="1">
    <citation type="journal article" date="2021" name="Environ. Microbiol.">
        <title>Gene family expansions and transcriptome signatures uncover fungal adaptations to wood decay.</title>
        <authorList>
            <person name="Hage H."/>
            <person name="Miyauchi S."/>
            <person name="Viragh M."/>
            <person name="Drula E."/>
            <person name="Min B."/>
            <person name="Chaduli D."/>
            <person name="Navarro D."/>
            <person name="Favel A."/>
            <person name="Norest M."/>
            <person name="Lesage-Meessen L."/>
            <person name="Balint B."/>
            <person name="Merenyi Z."/>
            <person name="de Eugenio L."/>
            <person name="Morin E."/>
            <person name="Martinez A.T."/>
            <person name="Baldrian P."/>
            <person name="Stursova M."/>
            <person name="Martinez M.J."/>
            <person name="Novotny C."/>
            <person name="Magnuson J.K."/>
            <person name="Spatafora J.W."/>
            <person name="Maurice S."/>
            <person name="Pangilinan J."/>
            <person name="Andreopoulos W."/>
            <person name="LaButti K."/>
            <person name="Hundley H."/>
            <person name="Na H."/>
            <person name="Kuo A."/>
            <person name="Barry K."/>
            <person name="Lipzen A."/>
            <person name="Henrissat B."/>
            <person name="Riley R."/>
            <person name="Ahrendt S."/>
            <person name="Nagy L.G."/>
            <person name="Grigoriev I.V."/>
            <person name="Martin F."/>
            <person name="Rosso M.N."/>
        </authorList>
    </citation>
    <scope>NUCLEOTIDE SEQUENCE [LARGE SCALE GENOMIC DNA]</scope>
    <source>
        <strain evidence="1 2">CIRM-BRFM 1785</strain>
    </source>
</reference>
<evidence type="ECO:0008006" key="3">
    <source>
        <dbReference type="Google" id="ProtNLM"/>
    </source>
</evidence>
<gene>
    <name evidence="1" type="ORF">C8Q71DRAFT_208310</name>
</gene>
<dbReference type="RefSeq" id="XP_047783604.1">
    <property type="nucleotide sequence ID" value="XM_047917025.1"/>
</dbReference>
<organism evidence="1 2">
    <name type="scientific">Rhodofomes roseus</name>
    <dbReference type="NCBI Taxonomy" id="34475"/>
    <lineage>
        <taxon>Eukaryota</taxon>
        <taxon>Fungi</taxon>
        <taxon>Dikarya</taxon>
        <taxon>Basidiomycota</taxon>
        <taxon>Agaricomycotina</taxon>
        <taxon>Agaricomycetes</taxon>
        <taxon>Polyporales</taxon>
        <taxon>Rhodofomes</taxon>
    </lineage>
</organism>
<sequence length="491" mass="54887">MHSRDAAYPPGSKVAPLSFALSMDSSILPPELTDYIIDFAWDDPPTLRSCTLTCRAWRPRSKLHLRAFDMISLKSVADLAVWTKRVARPESRRFLTHIHSMFVWEDPERPFIHIIPLCISGMFVPRLQTITFTNLGRLESAITMNWHHSFFSLLASYKAVTELTIYGGRLHEMEDLRRIVEVLPSLKVVSISALNFVRPPRGAGLVQEQEHCRSWKRHSLDHLKFLGSVTDGHLELLRCLQFFSEARRITTEAESAMATFPAGNMTAARFPVSRLLLRAFVGWYVPVFLVQCDWGRATSGVQGGRDNRYENTPDALRRLQITADDTSLIHNIHVEKIEYNITIWEDCLDFRATKQAIITMLSQGVGEKVTEICLCLTFLCRNLEDFVSYATANEGRAACLPSLDDAAIQFGLQNVTAVQLVIRGATTTSTPVAEAAMRIIPVLFAHWGGRGMLSVSGPRWKFEFPPPASAPGADVTVPEQAGAAPCMDSDA</sequence>
<protein>
    <recommendedName>
        <fullName evidence="3">F-box domain-containing protein</fullName>
    </recommendedName>
</protein>
<evidence type="ECO:0000313" key="2">
    <source>
        <dbReference type="Proteomes" id="UP000814176"/>
    </source>
</evidence>
<keyword evidence="2" id="KW-1185">Reference proteome</keyword>